<feature type="domain" description="HAUS augmin-like complex subunit 6 N-terminal" evidence="3">
    <location>
        <begin position="123"/>
        <end position="179"/>
    </location>
</feature>
<feature type="compositionally biased region" description="Polar residues" evidence="2">
    <location>
        <begin position="1078"/>
        <end position="1092"/>
    </location>
</feature>
<reference evidence="4" key="1">
    <citation type="journal article" date="2020" name="Fungal Divers.">
        <title>Resolving the Mortierellaceae phylogeny through synthesis of multi-gene phylogenetics and phylogenomics.</title>
        <authorList>
            <person name="Vandepol N."/>
            <person name="Liber J."/>
            <person name="Desiro A."/>
            <person name="Na H."/>
            <person name="Kennedy M."/>
            <person name="Barry K."/>
            <person name="Grigoriev I.V."/>
            <person name="Miller A.N."/>
            <person name="O'Donnell K."/>
            <person name="Stajich J.E."/>
            <person name="Bonito G."/>
        </authorList>
    </citation>
    <scope>NUCLEOTIDE SEQUENCE</scope>
    <source>
        <strain evidence="4">NRRL 6426</strain>
    </source>
</reference>
<feature type="compositionally biased region" description="Basic and acidic residues" evidence="2">
    <location>
        <begin position="799"/>
        <end position="809"/>
    </location>
</feature>
<keyword evidence="1" id="KW-0175">Coiled coil</keyword>
<dbReference type="InterPro" id="IPR028163">
    <property type="entry name" value="HAUS_6_N"/>
</dbReference>
<feature type="region of interest" description="Disordered" evidence="2">
    <location>
        <begin position="1070"/>
        <end position="1124"/>
    </location>
</feature>
<feature type="region of interest" description="Disordered" evidence="2">
    <location>
        <begin position="1363"/>
        <end position="1382"/>
    </location>
</feature>
<dbReference type="GO" id="GO:0051225">
    <property type="term" value="P:spindle assembly"/>
    <property type="evidence" value="ECO:0007669"/>
    <property type="project" value="InterPro"/>
</dbReference>
<comment type="caution">
    <text evidence="4">The sequence shown here is derived from an EMBL/GenBank/DDBJ whole genome shotgun (WGS) entry which is preliminary data.</text>
</comment>
<evidence type="ECO:0000313" key="4">
    <source>
        <dbReference type="EMBL" id="KAF9150906.1"/>
    </source>
</evidence>
<dbReference type="PANTHER" id="PTHR16151">
    <property type="entry name" value="HAUS AUGMIN-LIKE COMPLEX SUBUNIT 6"/>
    <property type="match status" value="1"/>
</dbReference>
<feature type="compositionally biased region" description="Basic and acidic residues" evidence="2">
    <location>
        <begin position="1537"/>
        <end position="1546"/>
    </location>
</feature>
<dbReference type="InterPro" id="IPR026797">
    <property type="entry name" value="HAUS_6"/>
</dbReference>
<feature type="compositionally biased region" description="Polar residues" evidence="2">
    <location>
        <begin position="876"/>
        <end position="887"/>
    </location>
</feature>
<feature type="domain" description="HAUS augmin-like complex subunit 6 N-terminal" evidence="3">
    <location>
        <begin position="214"/>
        <end position="335"/>
    </location>
</feature>
<dbReference type="Proteomes" id="UP000748756">
    <property type="component" value="Unassembled WGS sequence"/>
</dbReference>
<proteinExistence type="predicted"/>
<feature type="region of interest" description="Disordered" evidence="2">
    <location>
        <begin position="1501"/>
        <end position="1549"/>
    </location>
</feature>
<feature type="region of interest" description="Disordered" evidence="2">
    <location>
        <begin position="798"/>
        <end position="894"/>
    </location>
</feature>
<sequence>MSTQHPSSGTPPLHYLASPENIRSIFFTNLVLLGVHDYSSVFAQKPGSHHHFVETAASIAPSLGFSESRLGTSASSFEPHSMTRSVSRQQHLQQLIIIDSCGYDATGNTRPLELHRHVFAKGHQSTKALEFILWFLFTRLDKGQTRDRFKGCWPVIDRHDAREFRNVAFKWLEELRKDGCFGVGHQLARDDSSTTFSSINDNTSGNTGSLGLFLPTIRRSYLDESIGERTEQLVLVLSTYVLSTAIKKEQQMQEEGDRTLRELISHVPETLHDEMSLLEMIDSHIIRRSQSFLRDVEKQKAIRTDWTLKSQEMCSRLSTLSRELTNVESERRMFLIHQPHIADRTELLSLEELRILEDRWIEKINDQWRPILSFVERHVGRKDVLQALLDINSGSGSSVLDGKRLQKDLSMTLRHLANHDNHNSPSVDLIPILKAWKHSLLQLEGGMKQDGSNSEASGVVSRDSLENLSRSHAKQLEAIKRTRTHLENRLNEVTQRVERLKREKEIQKRPYRRLLSTIATIEGHDGNSFGTSSLAASKDIHMETGATTAAVFSALNPPLSDNVSPSTRQSDIRNRVRVSAAELPGSQPNTHRSLLESYRGQDILDVLLVRAPTLTVPKPNRSPVRPSRMDPFKLPATTLKPAALKPITYKPITVKPPIPAAIVTLIPAATTSTRSIAKMSSSPIKPPVSLAFPKNRQAESRAPTGFLRKRSLAKEPSIKPTRDDLVVRESTGVTPPYEIECDALLTEDSANAITRPITTPNSRRLIRPIKAVQNITAQTISPTSKRTALWTSLFQGRDLGSRTDTKSDSFVEPAKLTEPTDLQPAQSTEAILDTSSEHVHSPQPTQSPTHPSPTIPPTRSIFRGRLGVSRKRRQSSDFQPGRSTTPLQPMPDESPETLLWQKDAVRPTKADNLFQESDDEPPGTPSKRRRTDSVLGRRTSFVYDTEVAAKDVPIHQPRNSVSKTLERSALLKALRSPKLTLDDLRVPTPKPIKTKNGESMTMPLMLLHTPQQKLLFQMEAGLIPKVPNPFTSLTPSSIIDPKGKSTFMSPTESPFKRPAFSTSIFARFKSNPGPELQEATSSAGQHAQTPTHRSLWDPTSPFAPSPTSVKLTRTPPAAPPVLTKSIDRKPLTTTSILKHLLNGNSVVLDRMCDKADNNVVDKNSAPLPTTTVTTPRAAAPAMATPPRIQVQREEHTEILPVRPPANKNRTVETKEERVEIRKVIAPGVTNGIAAVASLNVKQNPWGRPPSWTPNQPLMIDMDMNKTPHAERNRQLVTKGAGIGAPSFGSLAKSSMGSLKVSVFGRSKHGSIQSPAASVSASYSSLSSLSSRSILSNYSLLSSVSGPRTAQGQMFGGDDVVEVEEEDDPDNDTREFSPPAVSPIRVSDPDLFKSFAESMMMSTRRGTENEKPRFQIPSRSAQLQQQQQRTVSVHADEPNEIESIVAESSLDLLEQEAERRRFLDEPMPEYEDGDEGGGGLARHEEAKEDETVMNYALQPIFESGDGSRRSLSKSTMPRSIGRRSKVEGADLFSSGARPSHEGRDGHMSRSVGRFEEEENMIEKEQEEVGENGMVNEGETEESMMIGGLFDEMMPEGLDPNEALWENTELFS</sequence>
<keyword evidence="5" id="KW-1185">Reference proteome</keyword>
<evidence type="ECO:0000259" key="3">
    <source>
        <dbReference type="Pfam" id="PF14661"/>
    </source>
</evidence>
<dbReference type="Pfam" id="PF14661">
    <property type="entry name" value="HAUS6_N"/>
    <property type="match status" value="2"/>
</dbReference>
<dbReference type="GO" id="GO:0008017">
    <property type="term" value="F:microtubule binding"/>
    <property type="evidence" value="ECO:0007669"/>
    <property type="project" value="TreeGrafter"/>
</dbReference>
<evidence type="ECO:0000313" key="5">
    <source>
        <dbReference type="Proteomes" id="UP000748756"/>
    </source>
</evidence>
<dbReference type="PANTHER" id="PTHR16151:SF2">
    <property type="entry name" value="HAUS AUGMIN-LIKE COMPLEX SUBUNIT 6"/>
    <property type="match status" value="1"/>
</dbReference>
<dbReference type="GO" id="GO:1990498">
    <property type="term" value="C:mitotic spindle microtubule"/>
    <property type="evidence" value="ECO:0007669"/>
    <property type="project" value="TreeGrafter"/>
</dbReference>
<accession>A0A9P5S0Y3</accession>
<feature type="region of interest" description="Disordered" evidence="2">
    <location>
        <begin position="910"/>
        <end position="935"/>
    </location>
</feature>
<feature type="coiled-coil region" evidence="1">
    <location>
        <begin position="476"/>
        <end position="503"/>
    </location>
</feature>
<dbReference type="OrthoDB" id="5575722at2759"/>
<name>A0A9P5S0Y3_9FUNG</name>
<evidence type="ECO:0000256" key="1">
    <source>
        <dbReference type="SAM" id="Coils"/>
    </source>
</evidence>
<protein>
    <recommendedName>
        <fullName evidence="3">HAUS augmin-like complex subunit 6 N-terminal domain-containing protein</fullName>
    </recommendedName>
</protein>
<gene>
    <name evidence="4" type="ORF">BG015_007257</name>
</gene>
<evidence type="ECO:0000256" key="2">
    <source>
        <dbReference type="SAM" id="MobiDB-lite"/>
    </source>
</evidence>
<dbReference type="EMBL" id="JAAAUQ010000369">
    <property type="protein sequence ID" value="KAF9150906.1"/>
    <property type="molecule type" value="Genomic_DNA"/>
</dbReference>
<organism evidence="4 5">
    <name type="scientific">Linnemannia schmuckeri</name>
    <dbReference type="NCBI Taxonomy" id="64567"/>
    <lineage>
        <taxon>Eukaryota</taxon>
        <taxon>Fungi</taxon>
        <taxon>Fungi incertae sedis</taxon>
        <taxon>Mucoromycota</taxon>
        <taxon>Mortierellomycotina</taxon>
        <taxon>Mortierellomycetes</taxon>
        <taxon>Mortierellales</taxon>
        <taxon>Mortierellaceae</taxon>
        <taxon>Linnemannia</taxon>
    </lineage>
</organism>
<dbReference type="GO" id="GO:0070652">
    <property type="term" value="C:HAUS complex"/>
    <property type="evidence" value="ECO:0007669"/>
    <property type="project" value="InterPro"/>
</dbReference>